<feature type="binding site" evidence="7">
    <location>
        <position position="487"/>
    </location>
    <ligand>
        <name>Ni(2+)</name>
        <dbReference type="ChEBI" id="CHEBI:49786"/>
    </ligand>
</feature>
<comment type="cofactor">
    <cofactor evidence="7">
        <name>Fe cation</name>
        <dbReference type="ChEBI" id="CHEBI:24875"/>
    </cofactor>
</comment>
<gene>
    <name evidence="8" type="ORF">BN874_830015</name>
</gene>
<dbReference type="GO" id="GO:0016151">
    <property type="term" value="F:nickel cation binding"/>
    <property type="evidence" value="ECO:0007669"/>
    <property type="project" value="InterPro"/>
</dbReference>
<keyword evidence="5 7" id="KW-0479">Metal-binding</keyword>
<dbReference type="InterPro" id="IPR050867">
    <property type="entry name" value="NiFe/NiFeSe_hydrgnase_LSU"/>
</dbReference>
<name>A0A7U7GG18_9GAMM</name>
<comment type="similarity">
    <text evidence="3">Belongs to the [NiFe]/[NiFeSe] hydrogenase large subunit family.</text>
</comment>
<dbReference type="GO" id="GO:0008901">
    <property type="term" value="F:ferredoxin hydrogenase activity"/>
    <property type="evidence" value="ECO:0007669"/>
    <property type="project" value="InterPro"/>
</dbReference>
<reference evidence="8 9" key="1">
    <citation type="journal article" date="2014" name="ISME J.">
        <title>Candidatus Competibacter-lineage genomes retrieved from metagenomes reveal functional metabolic diversity.</title>
        <authorList>
            <person name="McIlroy S.J."/>
            <person name="Albertsen M."/>
            <person name="Andresen E.K."/>
            <person name="Saunders A.M."/>
            <person name="Kristiansen R."/>
            <person name="Stokholm-Bjerregaard M."/>
            <person name="Nielsen K.L."/>
            <person name="Nielsen P.H."/>
        </authorList>
    </citation>
    <scope>NUCLEOTIDE SEQUENCE [LARGE SCALE GENOMIC DNA]</scope>
    <source>
        <strain evidence="8 9">Run_B_J11</strain>
    </source>
</reference>
<accession>A0A7U7GG18</accession>
<dbReference type="Gene3D" id="1.10.645.10">
    <property type="entry name" value="Cytochrome-c3 Hydrogenase, chain B"/>
    <property type="match status" value="1"/>
</dbReference>
<feature type="binding site" evidence="7">
    <location>
        <position position="64"/>
    </location>
    <ligand>
        <name>Fe cation</name>
        <dbReference type="ChEBI" id="CHEBI:24875"/>
    </ligand>
</feature>
<dbReference type="PROSITE" id="PS00507">
    <property type="entry name" value="NI_HGENASE_L_1"/>
    <property type="match status" value="1"/>
</dbReference>
<evidence type="ECO:0000256" key="5">
    <source>
        <dbReference type="ARBA" id="ARBA00022723"/>
    </source>
</evidence>
<dbReference type="GO" id="GO:0030313">
    <property type="term" value="C:cell envelope"/>
    <property type="evidence" value="ECO:0007669"/>
    <property type="project" value="UniProtKB-SubCell"/>
</dbReference>
<evidence type="ECO:0000256" key="3">
    <source>
        <dbReference type="ARBA" id="ARBA00009292"/>
    </source>
</evidence>
<proteinExistence type="inferred from homology"/>
<keyword evidence="7" id="KW-0408">Iron</keyword>
<feature type="binding site" evidence="7">
    <location>
        <position position="42"/>
    </location>
    <ligand>
        <name>Mg(2+)</name>
        <dbReference type="ChEBI" id="CHEBI:18420"/>
    </ligand>
</feature>
<evidence type="ECO:0000313" key="9">
    <source>
        <dbReference type="Proteomes" id="UP000019184"/>
    </source>
</evidence>
<dbReference type="SUPFAM" id="SSF56762">
    <property type="entry name" value="HydB/Nqo4-like"/>
    <property type="match status" value="1"/>
</dbReference>
<feature type="binding site" evidence="7">
    <location>
        <position position="490"/>
    </location>
    <ligand>
        <name>Fe cation</name>
        <dbReference type="ChEBI" id="CHEBI:24875"/>
    </ligand>
</feature>
<evidence type="ECO:0000256" key="4">
    <source>
        <dbReference type="ARBA" id="ARBA00022596"/>
    </source>
</evidence>
<dbReference type="GO" id="GO:0047806">
    <property type="term" value="F:cytochrome-c3 hydrogenase activity"/>
    <property type="evidence" value="ECO:0007669"/>
    <property type="project" value="UniProtKB-EC"/>
</dbReference>
<sequence>MARYTLDLDLNRVEGDLTFQVETEDGQVADARCVGTTYRGFEQIMIARSPLDALVITPRICGICSTAQLYAAVCALEQAWEVAPPTNAVHIRNATLMAEIIQSDLRQTFLFFTPDFCHVRYADLPVRDAVIAAFTPFQGWMYLETLRYSRRVTEIVALFAGQWPHSSHMVPGGVTVKATIRRIVDGQSIIAEITRWVEQRILGGDLEAWLALAHGDEFEEWVMERPAAALALLSQAARFAGLSAMGFGSAHMLSYGAFILPEPTHGQTHWMAPGALFGDRYPAVPLEPAEISEHVRHSWFRPYPGGKHPFDGETVPDYQPASDRYSWAKAPRYGGVAMQTGPLADLLVDGDPLITDLYRREGGSAWLRQLARVRRMTKLLLFLRQTLNQLAARSDEPHSVPALRDMERDGQGAGMLTAARGALGHWVSIRNGVFDRYQIITPTSWNASPRDSNGVRGHWEESLIGVPVTDPEDPLEIGHVIRSHDPCLVCTVHFLDSGSRVRFGV</sequence>
<dbReference type="InterPro" id="IPR001501">
    <property type="entry name" value="Ni-dep_hyd_lsu"/>
</dbReference>
<dbReference type="RefSeq" id="WP_034436493.1">
    <property type="nucleotide sequence ID" value="NZ_CBTK010000302.1"/>
</dbReference>
<feature type="binding site" evidence="7">
    <location>
        <position position="439"/>
    </location>
    <ligand>
        <name>Mg(2+)</name>
        <dbReference type="ChEBI" id="CHEBI:18420"/>
    </ligand>
</feature>
<dbReference type="InterPro" id="IPR029014">
    <property type="entry name" value="NiFe-Hase_large"/>
</dbReference>
<dbReference type="Proteomes" id="UP000019184">
    <property type="component" value="Unassembled WGS sequence"/>
</dbReference>
<protein>
    <submittedName>
        <fullName evidence="8">Cytochrome-c3 hydrogenase</fullName>
        <ecNumber evidence="8">1.12.2.1</ecNumber>
    </submittedName>
</protein>
<dbReference type="Pfam" id="PF00374">
    <property type="entry name" value="NiFeSe_Hases"/>
    <property type="match status" value="2"/>
</dbReference>
<comment type="subcellular location">
    <subcellularLocation>
        <location evidence="2">Cell envelope</location>
    </subcellularLocation>
</comment>
<feature type="binding site" evidence="7">
    <location>
        <position position="64"/>
    </location>
    <ligand>
        <name>Ni(2+)</name>
        <dbReference type="ChEBI" id="CHEBI:49786"/>
    </ligand>
</feature>
<keyword evidence="6 8" id="KW-0560">Oxidoreductase</keyword>
<organism evidence="8 9">
    <name type="scientific">Candidatus Contendobacter odensis Run_B_J11</name>
    <dbReference type="NCBI Taxonomy" id="1400861"/>
    <lineage>
        <taxon>Bacteria</taxon>
        <taxon>Pseudomonadati</taxon>
        <taxon>Pseudomonadota</taxon>
        <taxon>Gammaproteobacteria</taxon>
        <taxon>Candidatus Competibacteraceae</taxon>
        <taxon>Candidatus Contendibacter</taxon>
    </lineage>
</organism>
<evidence type="ECO:0000256" key="7">
    <source>
        <dbReference type="PIRSR" id="PIRSR601501-1"/>
    </source>
</evidence>
<evidence type="ECO:0000313" key="8">
    <source>
        <dbReference type="EMBL" id="CDH47462.1"/>
    </source>
</evidence>
<evidence type="ECO:0000256" key="1">
    <source>
        <dbReference type="ARBA" id="ARBA00001967"/>
    </source>
</evidence>
<comment type="cofactor">
    <cofactor evidence="1 7">
        <name>Ni(2+)</name>
        <dbReference type="ChEBI" id="CHEBI:49786"/>
    </cofactor>
</comment>
<dbReference type="PANTHER" id="PTHR42958:SF4">
    <property type="entry name" value="HYDROGENASE EXPRESSION_FORMATION PROTEIN HUPK"/>
    <property type="match status" value="1"/>
</dbReference>
<feature type="binding site" evidence="7">
    <location>
        <position position="61"/>
    </location>
    <ligand>
        <name>Ni(2+)</name>
        <dbReference type="ChEBI" id="CHEBI:49786"/>
    </ligand>
</feature>
<evidence type="ECO:0000256" key="6">
    <source>
        <dbReference type="ARBA" id="ARBA00023002"/>
    </source>
</evidence>
<comment type="caution">
    <text evidence="8">The sequence shown here is derived from an EMBL/GenBank/DDBJ whole genome shotgun (WGS) entry which is preliminary data.</text>
</comment>
<evidence type="ECO:0000256" key="2">
    <source>
        <dbReference type="ARBA" id="ARBA00004196"/>
    </source>
</evidence>
<dbReference type="EMBL" id="CBTK010000302">
    <property type="protein sequence ID" value="CDH47462.1"/>
    <property type="molecule type" value="Genomic_DNA"/>
</dbReference>
<keyword evidence="4 7" id="KW-0533">Nickel</keyword>
<dbReference type="OrthoDB" id="9761717at2"/>
<keyword evidence="7" id="KW-0460">Magnesium</keyword>
<dbReference type="EC" id="1.12.2.1" evidence="8"/>
<dbReference type="InterPro" id="IPR018194">
    <property type="entry name" value="Ni-dep_hyd_lsu_Ni_BS"/>
</dbReference>
<dbReference type="PANTHER" id="PTHR42958">
    <property type="entry name" value="HYDROGENASE-2 LARGE CHAIN"/>
    <property type="match status" value="1"/>
</dbReference>
<dbReference type="AlphaFoldDB" id="A0A7U7GG18"/>
<feature type="binding site" evidence="7">
    <location>
        <position position="493"/>
    </location>
    <ligand>
        <name>Mg(2+)</name>
        <dbReference type="ChEBI" id="CHEBI:18420"/>
    </ligand>
</feature>
<keyword evidence="9" id="KW-1185">Reference proteome</keyword>